<protein>
    <submittedName>
        <fullName evidence="1">Uncharacterized protein</fullName>
    </submittedName>
</protein>
<evidence type="ECO:0000313" key="1">
    <source>
        <dbReference type="EMBL" id="CAI9540501.1"/>
    </source>
</evidence>
<gene>
    <name evidence="1" type="ORF">SPARVUS_LOCUS1757066</name>
</gene>
<dbReference type="Proteomes" id="UP001162483">
    <property type="component" value="Unassembled WGS sequence"/>
</dbReference>
<name>A0ABN9B1G1_9NEOB</name>
<dbReference type="EMBL" id="CATNWA010001529">
    <property type="protein sequence ID" value="CAI9540501.1"/>
    <property type="molecule type" value="Genomic_DNA"/>
</dbReference>
<reference evidence="1" key="1">
    <citation type="submission" date="2023-05" db="EMBL/GenBank/DDBJ databases">
        <authorList>
            <person name="Stuckert A."/>
        </authorList>
    </citation>
    <scope>NUCLEOTIDE SEQUENCE</scope>
</reference>
<sequence>MQPLCILEPQTGSVDLDQEQISLLQSKA</sequence>
<organism evidence="1 2">
    <name type="scientific">Staurois parvus</name>
    <dbReference type="NCBI Taxonomy" id="386267"/>
    <lineage>
        <taxon>Eukaryota</taxon>
        <taxon>Metazoa</taxon>
        <taxon>Chordata</taxon>
        <taxon>Craniata</taxon>
        <taxon>Vertebrata</taxon>
        <taxon>Euteleostomi</taxon>
        <taxon>Amphibia</taxon>
        <taxon>Batrachia</taxon>
        <taxon>Anura</taxon>
        <taxon>Neobatrachia</taxon>
        <taxon>Ranoidea</taxon>
        <taxon>Ranidae</taxon>
        <taxon>Staurois</taxon>
    </lineage>
</organism>
<evidence type="ECO:0000313" key="2">
    <source>
        <dbReference type="Proteomes" id="UP001162483"/>
    </source>
</evidence>
<comment type="caution">
    <text evidence="1">The sequence shown here is derived from an EMBL/GenBank/DDBJ whole genome shotgun (WGS) entry which is preliminary data.</text>
</comment>
<accession>A0ABN9B1G1</accession>
<keyword evidence="2" id="KW-1185">Reference proteome</keyword>
<proteinExistence type="predicted"/>